<dbReference type="InterPro" id="IPR001763">
    <property type="entry name" value="Rhodanese-like_dom"/>
</dbReference>
<reference evidence="2 3" key="1">
    <citation type="submission" date="2024-04" db="EMBL/GenBank/DDBJ databases">
        <title>genome sequences of Mucor flavus KT1a and Helicostylum pulchrum KT1b strains isolation_sourced from the surface of a dry-aged beef.</title>
        <authorList>
            <person name="Toyotome T."/>
            <person name="Hosono M."/>
            <person name="Torimaru M."/>
            <person name="Fukuda K."/>
            <person name="Mikami N."/>
        </authorList>
    </citation>
    <scope>NUCLEOTIDE SEQUENCE [LARGE SCALE GENOMIC DNA]</scope>
    <source>
        <strain evidence="2 3">KT1b</strain>
    </source>
</reference>
<feature type="domain" description="Rhodanese" evidence="1">
    <location>
        <begin position="196"/>
        <end position="289"/>
    </location>
</feature>
<comment type="caution">
    <text evidence="2">The sequence shown here is derived from an EMBL/GenBank/DDBJ whole genome shotgun (WGS) entry which is preliminary data.</text>
</comment>
<dbReference type="NCBIfam" id="NF001133">
    <property type="entry name" value="PRK00142.1-1"/>
    <property type="match status" value="1"/>
</dbReference>
<accession>A0ABP9YAY7</accession>
<dbReference type="PANTHER" id="PTHR43846:SF1">
    <property type="entry name" value="TRNA URIDINE(34) HYDROXYLASE"/>
    <property type="match status" value="1"/>
</dbReference>
<evidence type="ECO:0000313" key="2">
    <source>
        <dbReference type="EMBL" id="GAA5804078.1"/>
    </source>
</evidence>
<proteinExistence type="predicted"/>
<dbReference type="SMART" id="SM00450">
    <property type="entry name" value="RHOD"/>
    <property type="match status" value="1"/>
</dbReference>
<dbReference type="Pfam" id="PF17773">
    <property type="entry name" value="UPF0176_N"/>
    <property type="match status" value="1"/>
</dbReference>
<evidence type="ECO:0000313" key="3">
    <source>
        <dbReference type="Proteomes" id="UP001476247"/>
    </source>
</evidence>
<evidence type="ECO:0000259" key="1">
    <source>
        <dbReference type="PROSITE" id="PS50206"/>
    </source>
</evidence>
<protein>
    <recommendedName>
        <fullName evidence="1">Rhodanese domain-containing protein</fullName>
    </recommendedName>
</protein>
<dbReference type="InterPro" id="IPR022111">
    <property type="entry name" value="Rhodanese_C"/>
</dbReference>
<sequence length="452" mass="51143">MFRRLLIQSSKRGATLINRQRNITVTKSFLIPIMTTQSFSTTKPVERGLQYLSKIENYDSSTYKTLAFYKFHTFTKAELEEFRIKLLTDLGEMGIVGRIYISAEGVNAQIACPEECLPRLQEYHAKVLKPMFNDNLMDLNIGTEHGLRSFRALHVRIRKQLIVDGLDSTTYDLTDEPSHLSPAEWHDRLTTYEEETGKKPVVIDMRNHYESKIGFFDGAICPDADTYKDSIDAMNDICENLPRDQEIFMYCTGGIRCTKAGAILQSASKFKTVHLVEGGITSYGRWVSEQEDKESLFRGKNFTFDARMGEKITEEVIGKCHLCGTPSNRYQNCAHASCNILMLCCPNCSGQFLNTCARLPCYDTVSEFMKQSKPHFEPAGAVLVDGVRVFLKQGEKDMDNASKRIVIGKKGVRCDHDHISRTRAIDILGEPGEILKEWAKAGRDLPSKPVDI</sequence>
<gene>
    <name evidence="2" type="ORF">HPULCUR_009564</name>
</gene>
<dbReference type="InterPro" id="IPR040503">
    <property type="entry name" value="TRHO_N"/>
</dbReference>
<name>A0ABP9YAY7_9FUNG</name>
<dbReference type="SUPFAM" id="SSF52821">
    <property type="entry name" value="Rhodanese/Cell cycle control phosphatase"/>
    <property type="match status" value="1"/>
</dbReference>
<dbReference type="PROSITE" id="PS50206">
    <property type="entry name" value="RHODANESE_3"/>
    <property type="match status" value="1"/>
</dbReference>
<dbReference type="PANTHER" id="PTHR43846">
    <property type="entry name" value="UPF0176 PROTEIN YCEA"/>
    <property type="match status" value="1"/>
</dbReference>
<dbReference type="Proteomes" id="UP001476247">
    <property type="component" value="Unassembled WGS sequence"/>
</dbReference>
<dbReference type="Pfam" id="PF12368">
    <property type="entry name" value="Rhodanese_C"/>
    <property type="match status" value="1"/>
</dbReference>
<dbReference type="EMBL" id="BAABUJ010000032">
    <property type="protein sequence ID" value="GAA5804078.1"/>
    <property type="molecule type" value="Genomic_DNA"/>
</dbReference>
<dbReference type="Gene3D" id="3.30.70.100">
    <property type="match status" value="1"/>
</dbReference>
<dbReference type="Gene3D" id="3.40.250.10">
    <property type="entry name" value="Rhodanese-like domain"/>
    <property type="match status" value="1"/>
</dbReference>
<dbReference type="Pfam" id="PF00581">
    <property type="entry name" value="Rhodanese"/>
    <property type="match status" value="1"/>
</dbReference>
<dbReference type="InterPro" id="IPR036873">
    <property type="entry name" value="Rhodanese-like_dom_sf"/>
</dbReference>
<organism evidence="2 3">
    <name type="scientific">Helicostylum pulchrum</name>
    <dbReference type="NCBI Taxonomy" id="562976"/>
    <lineage>
        <taxon>Eukaryota</taxon>
        <taxon>Fungi</taxon>
        <taxon>Fungi incertae sedis</taxon>
        <taxon>Mucoromycota</taxon>
        <taxon>Mucoromycotina</taxon>
        <taxon>Mucoromycetes</taxon>
        <taxon>Mucorales</taxon>
        <taxon>Mucorineae</taxon>
        <taxon>Mucoraceae</taxon>
        <taxon>Helicostylum</taxon>
    </lineage>
</organism>
<keyword evidence="3" id="KW-1185">Reference proteome</keyword>